<keyword evidence="4" id="KW-1185">Reference proteome</keyword>
<evidence type="ECO:0000256" key="2">
    <source>
        <dbReference type="SAM" id="SignalP"/>
    </source>
</evidence>
<evidence type="ECO:0000313" key="4">
    <source>
        <dbReference type="Proteomes" id="UP000735302"/>
    </source>
</evidence>
<accession>A0AAV4D3T4</accession>
<feature type="region of interest" description="Disordered" evidence="1">
    <location>
        <begin position="66"/>
        <end position="102"/>
    </location>
</feature>
<dbReference type="AlphaFoldDB" id="A0AAV4D3T4"/>
<name>A0AAV4D3T4_9GAST</name>
<proteinExistence type="predicted"/>
<feature type="compositionally biased region" description="Basic residues" evidence="1">
    <location>
        <begin position="84"/>
        <end position="95"/>
    </location>
</feature>
<evidence type="ECO:0008006" key="5">
    <source>
        <dbReference type="Google" id="ProtNLM"/>
    </source>
</evidence>
<dbReference type="EMBL" id="BLXT01007329">
    <property type="protein sequence ID" value="GFO38640.1"/>
    <property type="molecule type" value="Genomic_DNA"/>
</dbReference>
<feature type="chain" id="PRO_5043562423" description="Secreted protein" evidence="2">
    <location>
        <begin position="20"/>
        <end position="102"/>
    </location>
</feature>
<keyword evidence="2" id="KW-0732">Signal</keyword>
<organism evidence="3 4">
    <name type="scientific">Plakobranchus ocellatus</name>
    <dbReference type="NCBI Taxonomy" id="259542"/>
    <lineage>
        <taxon>Eukaryota</taxon>
        <taxon>Metazoa</taxon>
        <taxon>Spiralia</taxon>
        <taxon>Lophotrochozoa</taxon>
        <taxon>Mollusca</taxon>
        <taxon>Gastropoda</taxon>
        <taxon>Heterobranchia</taxon>
        <taxon>Euthyneura</taxon>
        <taxon>Panpulmonata</taxon>
        <taxon>Sacoglossa</taxon>
        <taxon>Placobranchoidea</taxon>
        <taxon>Plakobranchidae</taxon>
        <taxon>Plakobranchus</taxon>
    </lineage>
</organism>
<evidence type="ECO:0000313" key="3">
    <source>
        <dbReference type="EMBL" id="GFO38640.1"/>
    </source>
</evidence>
<dbReference type="Proteomes" id="UP000735302">
    <property type="component" value="Unassembled WGS sequence"/>
</dbReference>
<feature type="signal peptide" evidence="2">
    <location>
        <begin position="1"/>
        <end position="19"/>
    </location>
</feature>
<evidence type="ECO:0000256" key="1">
    <source>
        <dbReference type="SAM" id="MobiDB-lite"/>
    </source>
</evidence>
<feature type="compositionally biased region" description="Basic and acidic residues" evidence="1">
    <location>
        <begin position="66"/>
        <end position="83"/>
    </location>
</feature>
<comment type="caution">
    <text evidence="3">The sequence shown here is derived from an EMBL/GenBank/DDBJ whole genome shotgun (WGS) entry which is preliminary data.</text>
</comment>
<gene>
    <name evidence="3" type="ORF">PoB_006514500</name>
</gene>
<reference evidence="3 4" key="1">
    <citation type="journal article" date="2021" name="Elife">
        <title>Chloroplast acquisition without the gene transfer in kleptoplastic sea slugs, Plakobranchus ocellatus.</title>
        <authorList>
            <person name="Maeda T."/>
            <person name="Takahashi S."/>
            <person name="Yoshida T."/>
            <person name="Shimamura S."/>
            <person name="Takaki Y."/>
            <person name="Nagai Y."/>
            <person name="Toyoda A."/>
            <person name="Suzuki Y."/>
            <person name="Arimoto A."/>
            <person name="Ishii H."/>
            <person name="Satoh N."/>
            <person name="Nishiyama T."/>
            <person name="Hasebe M."/>
            <person name="Maruyama T."/>
            <person name="Minagawa J."/>
            <person name="Obokata J."/>
            <person name="Shigenobu S."/>
        </authorList>
    </citation>
    <scope>NUCLEOTIDE SEQUENCE [LARGE SCALE GENOMIC DNA]</scope>
</reference>
<sequence length="102" mass="11520">MRFQIIILSLRFLGTELEADDIAAVPRQFLSLQHQQTLKESRGFVFCCNSRPSTVAAERQEAEIWGEGRRGGKESEGVKWDGKRRMKVGTRKRGGGRGAVRE</sequence>
<protein>
    <recommendedName>
        <fullName evidence="5">Secreted protein</fullName>
    </recommendedName>
</protein>